<feature type="domain" description="DUF4261" evidence="1">
    <location>
        <begin position="220"/>
        <end position="294"/>
    </location>
</feature>
<name>A0A4Z0PQW5_9BACT</name>
<evidence type="ECO:0000313" key="2">
    <source>
        <dbReference type="EMBL" id="TGE20018.1"/>
    </source>
</evidence>
<dbReference type="OrthoDB" id="4827574at2"/>
<comment type="caution">
    <text evidence="2">The sequence shown here is derived from an EMBL/GenBank/DDBJ whole genome shotgun (WGS) entry which is preliminary data.</text>
</comment>
<dbReference type="AlphaFoldDB" id="A0A4Z0PQW5"/>
<dbReference type="EMBL" id="SRLD01000001">
    <property type="protein sequence ID" value="TGE20018.1"/>
    <property type="molecule type" value="Genomic_DNA"/>
</dbReference>
<evidence type="ECO:0000313" key="3">
    <source>
        <dbReference type="Proteomes" id="UP000297739"/>
    </source>
</evidence>
<organism evidence="2 3">
    <name type="scientific">Hymenobacter elongatus</name>
    <dbReference type="NCBI Taxonomy" id="877208"/>
    <lineage>
        <taxon>Bacteria</taxon>
        <taxon>Pseudomonadati</taxon>
        <taxon>Bacteroidota</taxon>
        <taxon>Cytophagia</taxon>
        <taxon>Cytophagales</taxon>
        <taxon>Hymenobacteraceae</taxon>
        <taxon>Hymenobacter</taxon>
    </lineage>
</organism>
<gene>
    <name evidence="2" type="ORF">E5J99_00170</name>
</gene>
<sequence>MIPATQARDGCGNTDVACNFKRHHENQTQIIFMGLFDFLKKKEQVIENKNGKILLAMPMFNNEESFDLDKVVGYLKSNWNVIVSDINGDNNTVTFTIQGEMVAFATMNVQIPWGDIQETAQYAYNWTTAEKDLENHNSHIIVTVMSSNKSEIERFGILTKVLSSILSTTNCIGVYQGSQSLLISKEQYLDSAEALKQNEIPFDLWIYIGLRKTDSGNNAYTYGLNSFDKLEMEFINSKLELQEMYNFLGNICAYIINSNVKFKNGETLGYTDEQKIKITQSQGIFVEGQTLKLEM</sequence>
<dbReference type="Pfam" id="PF14080">
    <property type="entry name" value="DUF4261"/>
    <property type="match status" value="1"/>
</dbReference>
<keyword evidence="3" id="KW-1185">Reference proteome</keyword>
<accession>A0A4Z0PQW5</accession>
<protein>
    <submittedName>
        <fullName evidence="2">DUF4261 domain-containing protein</fullName>
    </submittedName>
</protein>
<reference evidence="2 3" key="1">
    <citation type="submission" date="2019-04" db="EMBL/GenBank/DDBJ databases">
        <authorList>
            <person name="Feng G."/>
            <person name="Zhang J."/>
            <person name="Zhu H."/>
        </authorList>
    </citation>
    <scope>NUCLEOTIDE SEQUENCE [LARGE SCALE GENOMIC DNA]</scope>
    <source>
        <strain evidence="2 3">JCM 17223</strain>
    </source>
</reference>
<dbReference type="Proteomes" id="UP000297739">
    <property type="component" value="Unassembled WGS sequence"/>
</dbReference>
<evidence type="ECO:0000259" key="1">
    <source>
        <dbReference type="Pfam" id="PF14080"/>
    </source>
</evidence>
<proteinExistence type="predicted"/>
<dbReference type="RefSeq" id="WP_135495678.1">
    <property type="nucleotide sequence ID" value="NZ_SRLD01000001.1"/>
</dbReference>
<dbReference type="InterPro" id="IPR025357">
    <property type="entry name" value="DUF4261"/>
</dbReference>